<dbReference type="SMART" id="SM00220">
    <property type="entry name" value="S_TKc"/>
    <property type="match status" value="1"/>
</dbReference>
<dbReference type="InterPro" id="IPR003527">
    <property type="entry name" value="MAP_kinase_CS"/>
</dbReference>
<evidence type="ECO:0000313" key="7">
    <source>
        <dbReference type="Proteomes" id="UP000035680"/>
    </source>
</evidence>
<evidence type="ECO:0000256" key="2">
    <source>
        <dbReference type="ARBA" id="ARBA00022679"/>
    </source>
</evidence>
<organism evidence="7 8">
    <name type="scientific">Strongyloides venezuelensis</name>
    <name type="common">Threadworm</name>
    <dbReference type="NCBI Taxonomy" id="75913"/>
    <lineage>
        <taxon>Eukaryota</taxon>
        <taxon>Metazoa</taxon>
        <taxon>Ecdysozoa</taxon>
        <taxon>Nematoda</taxon>
        <taxon>Chromadorea</taxon>
        <taxon>Rhabditida</taxon>
        <taxon>Tylenchina</taxon>
        <taxon>Panagrolaimomorpha</taxon>
        <taxon>Strongyloidoidea</taxon>
        <taxon>Strongyloididae</taxon>
        <taxon>Strongyloides</taxon>
    </lineage>
</organism>
<evidence type="ECO:0000313" key="8">
    <source>
        <dbReference type="WBParaSite" id="SVE_0575100.1"/>
    </source>
</evidence>
<proteinExistence type="predicted"/>
<dbReference type="GO" id="GO:0004707">
    <property type="term" value="F:MAP kinase activity"/>
    <property type="evidence" value="ECO:0007669"/>
    <property type="project" value="InterPro"/>
</dbReference>
<dbReference type="FunFam" id="1.10.510.10:FF:000624">
    <property type="entry name" value="Mitogen-activated protein kinase"/>
    <property type="match status" value="1"/>
</dbReference>
<dbReference type="Gene3D" id="1.10.510.10">
    <property type="entry name" value="Transferase(Phosphotransferase) domain 1"/>
    <property type="match status" value="1"/>
</dbReference>
<dbReference type="GO" id="GO:0005524">
    <property type="term" value="F:ATP binding"/>
    <property type="evidence" value="ECO:0007669"/>
    <property type="project" value="UniProtKB-KW"/>
</dbReference>
<keyword evidence="1" id="KW-0723">Serine/threonine-protein kinase</keyword>
<sequence>MLLIFVLYTTKHKHRCIKNIIISVFYVYILKYINICVKGEKNIQVVRRSDLFYMNLDNSLVILNEFSSYYDVIIDTVNILTIPKRYIFVKVIGSGAQGVVFSAFDLIHFKEVVIKKLINPFSNEFNAKRAYRELCLLSGIKHSMIIPMYSMFTPQKTPETLRDIYFVMEKMNGTIDKCYEKILDHTRISFLTYQILCALKHLHSSGVIHRDLKPHNIGLNNDCTVKLLDFGLSRCTENQLHFTKNVVTLFYRAPEILLALKYNEKIDVWSVGCIMAELITGKVFFNARDELSLWDNIVDKLGIPNENFLKGIPPTLKEYLLKEYNYKEVDFKKHFPDTLFDNSSPENKPIPTELNGDNCRDALKKMLTIDPDKRMSVDEALNHPYFRIWRNEEEISNGQPEIYNPNIENKNFSIQEWKQLIFKNIKKYEFSNNIFVK</sequence>
<dbReference type="InterPro" id="IPR000719">
    <property type="entry name" value="Prot_kinase_dom"/>
</dbReference>
<keyword evidence="7" id="KW-1185">Reference proteome</keyword>
<keyword evidence="4" id="KW-0418">Kinase</keyword>
<dbReference type="PANTHER" id="PTHR24055">
    <property type="entry name" value="MITOGEN-ACTIVATED PROTEIN KINASE"/>
    <property type="match status" value="1"/>
</dbReference>
<dbReference type="Pfam" id="PF00069">
    <property type="entry name" value="Pkinase"/>
    <property type="match status" value="1"/>
</dbReference>
<keyword evidence="5" id="KW-0067">ATP-binding</keyword>
<name>A0A0K0FA98_STRVS</name>
<dbReference type="PROSITE" id="PS50011">
    <property type="entry name" value="PROTEIN_KINASE_DOM"/>
    <property type="match status" value="1"/>
</dbReference>
<dbReference type="InterPro" id="IPR011009">
    <property type="entry name" value="Kinase-like_dom_sf"/>
</dbReference>
<dbReference type="PROSITE" id="PS01351">
    <property type="entry name" value="MAPK"/>
    <property type="match status" value="1"/>
</dbReference>
<dbReference type="GO" id="GO:0005737">
    <property type="term" value="C:cytoplasm"/>
    <property type="evidence" value="ECO:0007669"/>
    <property type="project" value="UniProtKB-ARBA"/>
</dbReference>
<keyword evidence="3" id="KW-0547">Nucleotide-binding</keyword>
<dbReference type="InterPro" id="IPR050117">
    <property type="entry name" value="MAPK"/>
</dbReference>
<keyword evidence="2" id="KW-0808">Transferase</keyword>
<dbReference type="SUPFAM" id="SSF56112">
    <property type="entry name" value="Protein kinase-like (PK-like)"/>
    <property type="match status" value="1"/>
</dbReference>
<evidence type="ECO:0000256" key="4">
    <source>
        <dbReference type="ARBA" id="ARBA00022777"/>
    </source>
</evidence>
<dbReference type="AlphaFoldDB" id="A0A0K0FA98"/>
<evidence type="ECO:0000256" key="5">
    <source>
        <dbReference type="ARBA" id="ARBA00022840"/>
    </source>
</evidence>
<evidence type="ECO:0000259" key="6">
    <source>
        <dbReference type="PROSITE" id="PS50011"/>
    </source>
</evidence>
<feature type="domain" description="Protein kinase" evidence="6">
    <location>
        <begin position="86"/>
        <end position="386"/>
    </location>
</feature>
<dbReference type="STRING" id="75913.A0A0K0FA98"/>
<reference evidence="8" key="2">
    <citation type="submission" date="2015-08" db="UniProtKB">
        <authorList>
            <consortium name="WormBaseParasite"/>
        </authorList>
    </citation>
    <scope>IDENTIFICATION</scope>
</reference>
<evidence type="ECO:0000256" key="1">
    <source>
        <dbReference type="ARBA" id="ARBA00022527"/>
    </source>
</evidence>
<dbReference type="Proteomes" id="UP000035680">
    <property type="component" value="Unassembled WGS sequence"/>
</dbReference>
<evidence type="ECO:0000256" key="3">
    <source>
        <dbReference type="ARBA" id="ARBA00022741"/>
    </source>
</evidence>
<reference evidence="7" key="1">
    <citation type="submission" date="2014-07" db="EMBL/GenBank/DDBJ databases">
        <authorList>
            <person name="Martin A.A"/>
            <person name="De Silva N."/>
        </authorList>
    </citation>
    <scope>NUCLEOTIDE SEQUENCE</scope>
</reference>
<dbReference type="WBParaSite" id="SVE_0575100.1">
    <property type="protein sequence ID" value="SVE_0575100.1"/>
    <property type="gene ID" value="SVE_0575100"/>
</dbReference>
<accession>A0A0K0FA98</accession>
<protein>
    <submittedName>
        <fullName evidence="8">Mitogen-activated protein kinase</fullName>
    </submittedName>
</protein>
<dbReference type="Gene3D" id="3.30.200.20">
    <property type="entry name" value="Phosphorylase Kinase, domain 1"/>
    <property type="match status" value="1"/>
</dbReference>